<evidence type="ECO:0000256" key="5">
    <source>
        <dbReference type="ARBA" id="ARBA00023085"/>
    </source>
</evidence>
<dbReference type="PANTHER" id="PTHR31321:SF76">
    <property type="entry name" value="PECTINESTERASE 10-RELATED"/>
    <property type="match status" value="1"/>
</dbReference>
<dbReference type="SUPFAM" id="SSF51126">
    <property type="entry name" value="Pectin lyase-like"/>
    <property type="match status" value="1"/>
</dbReference>
<keyword evidence="6" id="KW-0325">Glycoprotein</keyword>
<evidence type="ECO:0000313" key="10">
    <source>
        <dbReference type="EMBL" id="OAP07295.1"/>
    </source>
</evidence>
<sequence length="400" mass="45025">MVFLKLYLCQPLFCTWVELLSWIRQSSPTVPSLLRKVVAHLVVYNLWRKRNNVLHNSHRVSFSVVFRLIDGELRNVISSRRHMKRWRELTVCLLVMSLAYGSAEWDGSSSQIAKTIIVNPNDARYFKTVQSAIDSIPLQNQDWIRILISNGIYSEKVTIPRGKGYIYMQGGGIEKTIIAYGDHQLTNTSATFTSYPSNIIITGITFKNKYNIASSSSPTKPAVAAMMLGDKYAIIDSSFDGFQDTLYDDYGRHYYKRCVISGGIDFIFGGAQSIFEGCTLKLRVGIYPPNEVYGTITAQGRDSPTDKGGFVFKDCTVMGSGKALLGRAWKSYSRVIFYRSMFSDNILPIGWDAWKAKGQEGHITFVEFGCTGVGADTSKRVPWLTKASEKDVSVYESYLY</sequence>
<keyword evidence="4" id="KW-0378">Hydrolase</keyword>
<gene>
    <name evidence="10" type="ordered locus">AXX17_At2g14510</name>
</gene>
<comment type="pathway">
    <text evidence="1">Glycan metabolism; pectin degradation; 2-dehydro-3-deoxy-D-gluconate from pectin: step 1/5.</text>
</comment>
<accession>A0A178VPX0</accession>
<organism evidence="10 11">
    <name type="scientific">Arabidopsis thaliana</name>
    <name type="common">Mouse-ear cress</name>
    <dbReference type="NCBI Taxonomy" id="3702"/>
    <lineage>
        <taxon>Eukaryota</taxon>
        <taxon>Viridiplantae</taxon>
        <taxon>Streptophyta</taxon>
        <taxon>Embryophyta</taxon>
        <taxon>Tracheophyta</taxon>
        <taxon>Spermatophyta</taxon>
        <taxon>Magnoliopsida</taxon>
        <taxon>eudicotyledons</taxon>
        <taxon>Gunneridae</taxon>
        <taxon>Pentapetalae</taxon>
        <taxon>rosids</taxon>
        <taxon>malvids</taxon>
        <taxon>Brassicales</taxon>
        <taxon>Brassicaceae</taxon>
        <taxon>Camelineae</taxon>
        <taxon>Arabidopsis</taxon>
    </lineage>
</organism>
<dbReference type="Pfam" id="PF01095">
    <property type="entry name" value="Pectinesterase"/>
    <property type="match status" value="1"/>
</dbReference>
<dbReference type="Proteomes" id="UP000078284">
    <property type="component" value="Chromosome 2"/>
</dbReference>
<name>A0A178VPX0_ARATH</name>
<dbReference type="FunFam" id="2.160.20.10:FF:000013">
    <property type="entry name" value="Pectinesterase"/>
    <property type="match status" value="1"/>
</dbReference>
<dbReference type="InterPro" id="IPR011050">
    <property type="entry name" value="Pectin_lyase_fold/virulence"/>
</dbReference>
<comment type="similarity">
    <text evidence="2">Belongs to the pectinesterase family.</text>
</comment>
<evidence type="ECO:0000256" key="7">
    <source>
        <dbReference type="ARBA" id="ARBA00047928"/>
    </source>
</evidence>
<evidence type="ECO:0000313" key="11">
    <source>
        <dbReference type="Proteomes" id="UP000078284"/>
    </source>
</evidence>
<dbReference type="PANTHER" id="PTHR31321">
    <property type="entry name" value="ACYL-COA THIOESTER HYDROLASE YBHC-RELATED"/>
    <property type="match status" value="1"/>
</dbReference>
<evidence type="ECO:0000256" key="8">
    <source>
        <dbReference type="ARBA" id="ARBA00057335"/>
    </source>
</evidence>
<reference evidence="11" key="1">
    <citation type="journal article" date="2016" name="Proc. Natl. Acad. Sci. U.S.A.">
        <title>Chromosome-level assembly of Arabidopsis thaliana Ler reveals the extent of translocation and inversion polymorphisms.</title>
        <authorList>
            <person name="Zapata L."/>
            <person name="Ding J."/>
            <person name="Willing E.M."/>
            <person name="Hartwig B."/>
            <person name="Bezdan D."/>
            <person name="Jiao W.B."/>
            <person name="Patel V."/>
            <person name="Velikkakam James G."/>
            <person name="Koornneef M."/>
            <person name="Ossowski S."/>
            <person name="Schneeberger K."/>
        </authorList>
    </citation>
    <scope>NUCLEOTIDE SEQUENCE [LARGE SCALE GENOMIC DNA]</scope>
    <source>
        <strain evidence="11">cv. Landsberg erecta</strain>
    </source>
</reference>
<evidence type="ECO:0000256" key="1">
    <source>
        <dbReference type="ARBA" id="ARBA00005184"/>
    </source>
</evidence>
<dbReference type="InterPro" id="IPR000070">
    <property type="entry name" value="Pectinesterase_cat"/>
</dbReference>
<evidence type="ECO:0000256" key="3">
    <source>
        <dbReference type="ARBA" id="ARBA00013229"/>
    </source>
</evidence>
<dbReference type="GO" id="GO:0030599">
    <property type="term" value="F:pectinesterase activity"/>
    <property type="evidence" value="ECO:0007669"/>
    <property type="project" value="UniProtKB-EC"/>
</dbReference>
<dbReference type="GO" id="GO:0045490">
    <property type="term" value="P:pectin catabolic process"/>
    <property type="evidence" value="ECO:0007669"/>
    <property type="project" value="UniProtKB-UniPathway"/>
</dbReference>
<dbReference type="UniPathway" id="UPA00545">
    <property type="reaction ID" value="UER00823"/>
</dbReference>
<proteinExistence type="inferred from homology"/>
<dbReference type="AlphaFoldDB" id="A0A178VPX0"/>
<evidence type="ECO:0000256" key="4">
    <source>
        <dbReference type="ARBA" id="ARBA00022801"/>
    </source>
</evidence>
<comment type="catalytic activity">
    <reaction evidence="7">
        <text>[(1-&gt;4)-alpha-D-galacturonosyl methyl ester](n) + n H2O = [(1-&gt;4)-alpha-D-galacturonosyl](n) + n methanol + n H(+)</text>
        <dbReference type="Rhea" id="RHEA:22380"/>
        <dbReference type="Rhea" id="RHEA-COMP:14570"/>
        <dbReference type="Rhea" id="RHEA-COMP:14573"/>
        <dbReference type="ChEBI" id="CHEBI:15377"/>
        <dbReference type="ChEBI" id="CHEBI:15378"/>
        <dbReference type="ChEBI" id="CHEBI:17790"/>
        <dbReference type="ChEBI" id="CHEBI:140522"/>
        <dbReference type="ChEBI" id="CHEBI:140523"/>
        <dbReference type="EC" id="3.1.1.11"/>
    </reaction>
</comment>
<dbReference type="EC" id="3.1.1.11" evidence="3"/>
<comment type="caution">
    <text evidence="10">The sequence shown here is derived from an EMBL/GenBank/DDBJ whole genome shotgun (WGS) entry which is preliminary data.</text>
</comment>
<dbReference type="InterPro" id="IPR012334">
    <property type="entry name" value="Pectin_lyas_fold"/>
</dbReference>
<evidence type="ECO:0000256" key="2">
    <source>
        <dbReference type="ARBA" id="ARBA00008891"/>
    </source>
</evidence>
<dbReference type="EMBL" id="LUHQ01000002">
    <property type="protein sequence ID" value="OAP07295.1"/>
    <property type="molecule type" value="Genomic_DNA"/>
</dbReference>
<dbReference type="GO" id="GO:0042545">
    <property type="term" value="P:cell wall modification"/>
    <property type="evidence" value="ECO:0007669"/>
    <property type="project" value="InterPro"/>
</dbReference>
<comment type="function">
    <text evidence="8">Acts in the modification of cell walls via demethylesterification of cell wall pectin.</text>
</comment>
<feature type="domain" description="Pectinesterase catalytic" evidence="9">
    <location>
        <begin position="116"/>
        <end position="386"/>
    </location>
</feature>
<dbReference type="Gene3D" id="2.160.20.10">
    <property type="entry name" value="Single-stranded right-handed beta-helix, Pectin lyase-like"/>
    <property type="match status" value="1"/>
</dbReference>
<protein>
    <recommendedName>
        <fullName evidence="3">pectinesterase</fullName>
        <ecNumber evidence="3">3.1.1.11</ecNumber>
    </recommendedName>
</protein>
<evidence type="ECO:0000256" key="6">
    <source>
        <dbReference type="ARBA" id="ARBA00023180"/>
    </source>
</evidence>
<dbReference type="ExpressionAtlas" id="A0A178VPX0">
    <property type="expression patterns" value="baseline and differential"/>
</dbReference>
<keyword evidence="5" id="KW-0063">Aspartyl esterase</keyword>
<evidence type="ECO:0000259" key="9">
    <source>
        <dbReference type="Pfam" id="PF01095"/>
    </source>
</evidence>